<evidence type="ECO:0000313" key="3">
    <source>
        <dbReference type="Proteomes" id="UP000248857"/>
    </source>
</evidence>
<dbReference type="Proteomes" id="UP000248857">
    <property type="component" value="Unassembled WGS sequence"/>
</dbReference>
<gene>
    <name evidence="2" type="ORF">C1752_01872</name>
</gene>
<accession>A0A2W1JKK1</accession>
<dbReference type="RefSeq" id="WP_233501492.1">
    <property type="nucleotide sequence ID" value="NZ_CAWNWM010000004.1"/>
</dbReference>
<dbReference type="AlphaFoldDB" id="A0A2W1JKK1"/>
<keyword evidence="1" id="KW-1133">Transmembrane helix</keyword>
<organism evidence="2 3">
    <name type="scientific">Acaryochloris thomasi RCC1774</name>
    <dbReference type="NCBI Taxonomy" id="1764569"/>
    <lineage>
        <taxon>Bacteria</taxon>
        <taxon>Bacillati</taxon>
        <taxon>Cyanobacteriota</taxon>
        <taxon>Cyanophyceae</taxon>
        <taxon>Acaryochloridales</taxon>
        <taxon>Acaryochloridaceae</taxon>
        <taxon>Acaryochloris</taxon>
        <taxon>Acaryochloris thomasi</taxon>
    </lineage>
</organism>
<keyword evidence="1" id="KW-0812">Transmembrane</keyword>
<sequence length="491" mass="52254">MVLPNSLKIVQRAFVSTLVASSAFSVADSQSRYQKADQGFALPLAIGLGLVMLTLGMTTILVSQNSRSTAWQRKESGASQASAEGGFARTLAQLMRPNNAVLLARNYDPINPKTGKTYFGPDGMLNSGDEESAAIDEWGSATTTPCISPGIAPPNISYSGAFGTSGQYTLKAYRYNQTQKTASFLIEGTRDASASYIVTTLRVDTPEVFPGVLTSRSIYLQGRTVTGNNGNLFYNPGYSASPTFTGGTSPGDSKRSQSLDAIWSGSTDGFSGDAVKGKITACPIAFTWPVTPQGTDLGVLNSSRTLTAAGGGITYYQTPEIQLTGNDTVTVDTTSGPVYLYVHWWSSLRGNSKIQNIRTDGQPPRVGDLRIIMTAIDGAPLDLYDTSCIDTAFFYSPYLDLQIQTTGDGCPSPGNSNFDGVVWVEDVVNAPSSSTTRPPSDYDGTLITTTGATSGIAVPEDVSSLADVLSTVELPVKPKFRDVKTWQRVRL</sequence>
<keyword evidence="1" id="KW-0472">Membrane</keyword>
<feature type="transmembrane region" description="Helical" evidence="1">
    <location>
        <begin position="39"/>
        <end position="63"/>
    </location>
</feature>
<dbReference type="EMBL" id="PQWO01000004">
    <property type="protein sequence ID" value="PZD73746.1"/>
    <property type="molecule type" value="Genomic_DNA"/>
</dbReference>
<evidence type="ECO:0000313" key="2">
    <source>
        <dbReference type="EMBL" id="PZD73746.1"/>
    </source>
</evidence>
<evidence type="ECO:0000256" key="1">
    <source>
        <dbReference type="SAM" id="Phobius"/>
    </source>
</evidence>
<reference evidence="2 3" key="1">
    <citation type="journal article" date="2018" name="Sci. Rep.">
        <title>A novel species of the marine cyanobacterium Acaryochloris with a unique pigment content and lifestyle.</title>
        <authorList>
            <person name="Partensky F."/>
            <person name="Six C."/>
            <person name="Ratin M."/>
            <person name="Garczarek L."/>
            <person name="Vaulot D."/>
            <person name="Probert I."/>
            <person name="Calteau A."/>
            <person name="Gourvil P."/>
            <person name="Marie D."/>
            <person name="Grebert T."/>
            <person name="Bouchier C."/>
            <person name="Le Panse S."/>
            <person name="Gachenot M."/>
            <person name="Rodriguez F."/>
            <person name="Garrido J.L."/>
        </authorList>
    </citation>
    <scope>NUCLEOTIDE SEQUENCE [LARGE SCALE GENOMIC DNA]</scope>
    <source>
        <strain evidence="2 3">RCC1774</strain>
    </source>
</reference>
<keyword evidence="3" id="KW-1185">Reference proteome</keyword>
<name>A0A2W1JKK1_9CYAN</name>
<proteinExistence type="predicted"/>
<comment type="caution">
    <text evidence="2">The sequence shown here is derived from an EMBL/GenBank/DDBJ whole genome shotgun (WGS) entry which is preliminary data.</text>
</comment>
<protein>
    <submittedName>
        <fullName evidence="2">Uncharacterized protein</fullName>
    </submittedName>
</protein>